<dbReference type="Pfam" id="PF09366">
    <property type="entry name" value="DUF1997"/>
    <property type="match status" value="1"/>
</dbReference>
<dbReference type="InterPro" id="IPR018971">
    <property type="entry name" value="DUF1997"/>
</dbReference>
<dbReference type="EMBL" id="JANAVB010045018">
    <property type="protein sequence ID" value="KAJ6790819.1"/>
    <property type="molecule type" value="Genomic_DNA"/>
</dbReference>
<protein>
    <recommendedName>
        <fullName evidence="4">DUF1997 family protein</fullName>
    </recommendedName>
</protein>
<comment type="caution">
    <text evidence="2">The sequence shown here is derived from an EMBL/GenBank/DDBJ whole genome shotgun (WGS) entry which is preliminary data.</text>
</comment>
<keyword evidence="3" id="KW-1185">Reference proteome</keyword>
<dbReference type="AlphaFoldDB" id="A0AAX6FX99"/>
<evidence type="ECO:0008006" key="4">
    <source>
        <dbReference type="Google" id="ProtNLM"/>
    </source>
</evidence>
<evidence type="ECO:0000313" key="3">
    <source>
        <dbReference type="Proteomes" id="UP001140949"/>
    </source>
</evidence>
<accession>A0AAX6FX99</accession>
<sequence>MITQTPPPPPLAPVSPSWATTSRRKWEVIITGSAGKDSSSRKANLHAKRKERVMLPVHTGGHGRAPLHISEFLNHPSGVESLLNTRTLQSFQPIDSNTYRCNLHPIQFLKFEVAPVLELQVIPTREDCTVEMLSCKFVGTETLEQQNQLFSAFMRNHITWEMDDSGPYLEVDVTLRIALEVFTKPFSMLPVSVVEKPGNLVMQSLLDRLVPLLAEQLLKDYDVWVEEQLQFSSKN</sequence>
<gene>
    <name evidence="1" type="ORF">M6B38_248080</name>
    <name evidence="2" type="ORF">M6B38_396515</name>
</gene>
<dbReference type="PANTHER" id="PTHR34131">
    <property type="entry name" value="(RAP ANNOTATION RELEASE2) GALACTOSE-BINDING LIKE DOMAIN CONTAINING PROTEIN"/>
    <property type="match status" value="1"/>
</dbReference>
<name>A0AAX6FX99_IRIPA</name>
<proteinExistence type="predicted"/>
<reference evidence="2" key="2">
    <citation type="submission" date="2023-04" db="EMBL/GenBank/DDBJ databases">
        <authorList>
            <person name="Bruccoleri R.E."/>
            <person name="Oakeley E.J."/>
            <person name="Faust A.-M."/>
            <person name="Dessus-Babus S."/>
            <person name="Altorfer M."/>
            <person name="Burckhardt D."/>
            <person name="Oertli M."/>
            <person name="Naumann U."/>
            <person name="Petersen F."/>
            <person name="Wong J."/>
        </authorList>
    </citation>
    <scope>NUCLEOTIDE SEQUENCE</scope>
    <source>
        <strain evidence="2">GSM-AAB239-AS_SAM_17_03QT</strain>
        <tissue evidence="2">Leaf</tissue>
    </source>
</reference>
<organism evidence="2 3">
    <name type="scientific">Iris pallida</name>
    <name type="common">Sweet iris</name>
    <dbReference type="NCBI Taxonomy" id="29817"/>
    <lineage>
        <taxon>Eukaryota</taxon>
        <taxon>Viridiplantae</taxon>
        <taxon>Streptophyta</taxon>
        <taxon>Embryophyta</taxon>
        <taxon>Tracheophyta</taxon>
        <taxon>Spermatophyta</taxon>
        <taxon>Magnoliopsida</taxon>
        <taxon>Liliopsida</taxon>
        <taxon>Asparagales</taxon>
        <taxon>Iridaceae</taxon>
        <taxon>Iridoideae</taxon>
        <taxon>Irideae</taxon>
        <taxon>Iris</taxon>
    </lineage>
</organism>
<dbReference type="Proteomes" id="UP001140949">
    <property type="component" value="Unassembled WGS sequence"/>
</dbReference>
<dbReference type="PANTHER" id="PTHR34131:SF2">
    <property type="entry name" value="FAMILY PROTEIN, PUTATIVE (DUF1997)-RELATED"/>
    <property type="match status" value="1"/>
</dbReference>
<evidence type="ECO:0000313" key="2">
    <source>
        <dbReference type="EMBL" id="KAJ6820601.1"/>
    </source>
</evidence>
<dbReference type="EMBL" id="JANAVB010025430">
    <property type="protein sequence ID" value="KAJ6820601.1"/>
    <property type="molecule type" value="Genomic_DNA"/>
</dbReference>
<reference evidence="2" key="1">
    <citation type="journal article" date="2023" name="GigaByte">
        <title>Genome assembly of the bearded iris, Iris pallida Lam.</title>
        <authorList>
            <person name="Bruccoleri R.E."/>
            <person name="Oakeley E.J."/>
            <person name="Faust A.M.E."/>
            <person name="Altorfer M."/>
            <person name="Dessus-Babus S."/>
            <person name="Burckhardt D."/>
            <person name="Oertli M."/>
            <person name="Naumann U."/>
            <person name="Petersen F."/>
            <person name="Wong J."/>
        </authorList>
    </citation>
    <scope>NUCLEOTIDE SEQUENCE</scope>
    <source>
        <strain evidence="2">GSM-AAB239-AS_SAM_17_03QT</strain>
    </source>
</reference>
<evidence type="ECO:0000313" key="1">
    <source>
        <dbReference type="EMBL" id="KAJ6790819.1"/>
    </source>
</evidence>